<evidence type="ECO:0000313" key="5">
    <source>
        <dbReference type="Proteomes" id="UP000824219"/>
    </source>
</evidence>
<dbReference type="InterPro" id="IPR003599">
    <property type="entry name" value="Ig_sub"/>
</dbReference>
<dbReference type="Gene3D" id="2.60.40.10">
    <property type="entry name" value="Immunoglobulins"/>
    <property type="match status" value="1"/>
</dbReference>
<dbReference type="InterPro" id="IPR013783">
    <property type="entry name" value="Ig-like_fold"/>
</dbReference>
<feature type="region of interest" description="Disordered" evidence="1">
    <location>
        <begin position="318"/>
        <end position="339"/>
    </location>
</feature>
<dbReference type="SMART" id="SM00409">
    <property type="entry name" value="IG"/>
    <property type="match status" value="1"/>
</dbReference>
<organism evidence="4 5">
    <name type="scientific">Hemibagrus wyckioides</name>
    <dbReference type="NCBI Taxonomy" id="337641"/>
    <lineage>
        <taxon>Eukaryota</taxon>
        <taxon>Metazoa</taxon>
        <taxon>Chordata</taxon>
        <taxon>Craniata</taxon>
        <taxon>Vertebrata</taxon>
        <taxon>Euteleostomi</taxon>
        <taxon>Actinopterygii</taxon>
        <taxon>Neopterygii</taxon>
        <taxon>Teleostei</taxon>
        <taxon>Ostariophysi</taxon>
        <taxon>Siluriformes</taxon>
        <taxon>Bagridae</taxon>
        <taxon>Hemibagrus</taxon>
    </lineage>
</organism>
<dbReference type="PROSITE" id="PS50835">
    <property type="entry name" value="IG_LIKE"/>
    <property type="match status" value="1"/>
</dbReference>
<dbReference type="Proteomes" id="UP000824219">
    <property type="component" value="Linkage Group LG04"/>
</dbReference>
<feature type="compositionally biased region" description="Polar residues" evidence="1">
    <location>
        <begin position="224"/>
        <end position="236"/>
    </location>
</feature>
<evidence type="ECO:0000256" key="2">
    <source>
        <dbReference type="SAM" id="Phobius"/>
    </source>
</evidence>
<comment type="caution">
    <text evidence="4">The sequence shown here is derived from an EMBL/GenBank/DDBJ whole genome shotgun (WGS) entry which is preliminary data.</text>
</comment>
<evidence type="ECO:0000259" key="3">
    <source>
        <dbReference type="PROSITE" id="PS50835"/>
    </source>
</evidence>
<dbReference type="AlphaFoldDB" id="A0A9D3SQ32"/>
<dbReference type="OrthoDB" id="660555at2759"/>
<dbReference type="InterPro" id="IPR007110">
    <property type="entry name" value="Ig-like_dom"/>
</dbReference>
<keyword evidence="2" id="KW-0812">Transmembrane</keyword>
<keyword evidence="5" id="KW-1185">Reference proteome</keyword>
<gene>
    <name evidence="4" type="ORF">KOW79_003201</name>
</gene>
<proteinExistence type="predicted"/>
<keyword evidence="2" id="KW-0472">Membrane</keyword>
<feature type="compositionally biased region" description="Polar residues" evidence="1">
    <location>
        <begin position="197"/>
        <end position="209"/>
    </location>
</feature>
<dbReference type="InterPro" id="IPR036179">
    <property type="entry name" value="Ig-like_dom_sf"/>
</dbReference>
<keyword evidence="2" id="KW-1133">Transmembrane helix</keyword>
<feature type="region of interest" description="Disordered" evidence="1">
    <location>
        <begin position="175"/>
        <end position="268"/>
    </location>
</feature>
<feature type="compositionally biased region" description="Basic and acidic residues" evidence="1">
    <location>
        <begin position="238"/>
        <end position="257"/>
    </location>
</feature>
<feature type="domain" description="Ig-like" evidence="3">
    <location>
        <begin position="12"/>
        <end position="97"/>
    </location>
</feature>
<accession>A0A9D3SQ32</accession>
<evidence type="ECO:0000313" key="4">
    <source>
        <dbReference type="EMBL" id="KAG7333066.1"/>
    </source>
</evidence>
<dbReference type="SUPFAM" id="SSF48726">
    <property type="entry name" value="Immunoglobulin"/>
    <property type="match status" value="1"/>
</dbReference>
<sequence length="339" mass="37981">MEEKWSTFQIEPKITVSVILGNATELQCRNETSEGLVMWWQTPFGSFGERYKFSDKDPIEMSNGNVRISKVTLSHAGLYSCLLVDSRGTTFVPYRVDVINENTHKTRTRIRTARDAETSTIHHTHFVAAVSSSVLVTFIGAFTLGAFSQPYVIKCLQRAKARMCPNKSTTRVSRPRTVFFRRNPNSEEDTVDFAAESSASIKPASNTMTDQDENQDGAHLDGDSVSSGVENDTSNGKAGDESDQPKNHEEQEQEAGHGSEAIADEQPKRISRVIKLYNYDEDGTRYSHIKEPEDNPTPRQRVMSLTRLQSIMNEAETLDFSNSRNSTEPDHTENALSMT</sequence>
<dbReference type="EMBL" id="JAHKSW010000004">
    <property type="protein sequence ID" value="KAG7333066.1"/>
    <property type="molecule type" value="Genomic_DNA"/>
</dbReference>
<protein>
    <recommendedName>
        <fullName evidence="3">Ig-like domain-containing protein</fullName>
    </recommendedName>
</protein>
<evidence type="ECO:0000256" key="1">
    <source>
        <dbReference type="SAM" id="MobiDB-lite"/>
    </source>
</evidence>
<name>A0A9D3SQ32_9TELE</name>
<reference evidence="4 5" key="1">
    <citation type="submission" date="2021-06" db="EMBL/GenBank/DDBJ databases">
        <title>Chromosome-level genome assembly of the red-tail catfish (Hemibagrus wyckioides).</title>
        <authorList>
            <person name="Shao F."/>
        </authorList>
    </citation>
    <scope>NUCLEOTIDE SEQUENCE [LARGE SCALE GENOMIC DNA]</scope>
    <source>
        <strain evidence="4">EC202008001</strain>
        <tissue evidence="4">Blood</tissue>
    </source>
</reference>
<feature type="transmembrane region" description="Helical" evidence="2">
    <location>
        <begin position="126"/>
        <end position="153"/>
    </location>
</feature>